<dbReference type="SUPFAM" id="SSF56281">
    <property type="entry name" value="Metallo-hydrolase/oxidoreductase"/>
    <property type="match status" value="1"/>
</dbReference>
<dbReference type="PANTHER" id="PTHR36839">
    <property type="entry name" value="METALLO-BETA-LACTAMASE FAMILY PROTEIN (AFU_ORTHOLOGUE AFUA_5G12770)"/>
    <property type="match status" value="1"/>
</dbReference>
<evidence type="ECO:0000259" key="1">
    <source>
        <dbReference type="SMART" id="SM00849"/>
    </source>
</evidence>
<dbReference type="Gene3D" id="3.60.15.10">
    <property type="entry name" value="Ribonuclease Z/Hydroxyacylglutathione hydrolase-like"/>
    <property type="match status" value="1"/>
</dbReference>
<gene>
    <name evidence="2" type="ORF">HRR80_000919</name>
</gene>
<comment type="caution">
    <text evidence="2">The sequence shown here is derived from an EMBL/GenBank/DDBJ whole genome shotgun (WGS) entry which is preliminary data.</text>
</comment>
<name>A0AAN6F270_EXODE</name>
<evidence type="ECO:0000313" key="2">
    <source>
        <dbReference type="EMBL" id="KAJ8996185.1"/>
    </source>
</evidence>
<organism evidence="2 3">
    <name type="scientific">Exophiala dermatitidis</name>
    <name type="common">Black yeast-like fungus</name>
    <name type="synonym">Wangiella dermatitidis</name>
    <dbReference type="NCBI Taxonomy" id="5970"/>
    <lineage>
        <taxon>Eukaryota</taxon>
        <taxon>Fungi</taxon>
        <taxon>Dikarya</taxon>
        <taxon>Ascomycota</taxon>
        <taxon>Pezizomycotina</taxon>
        <taxon>Eurotiomycetes</taxon>
        <taxon>Chaetothyriomycetidae</taxon>
        <taxon>Chaetothyriales</taxon>
        <taxon>Herpotrichiellaceae</taxon>
        <taxon>Exophiala</taxon>
    </lineage>
</organism>
<evidence type="ECO:0000313" key="3">
    <source>
        <dbReference type="Proteomes" id="UP001161757"/>
    </source>
</evidence>
<sequence>MSTSPAVTSPKPALSTSNNLLICTACGAQYDVEEKNAATLSECRICEDPRQFIPETGQSFTTLANLRASDNKYRNVFEPCASGQNENVLEVWTEPKFGIGQRACLIQTPHGNVLWDLVAFLDQETVDKITVLGGLKCIIISHPHFYTTWADWSATFHCPIYMTEVDSVWANRKDGTKTSTLKLLTQPTTELLPGLTAVICGGHFPGSMVLHSAPPNTSLPTLFVADTIFAVASAKNPNPGKRRDTISYQFLWSIPNMIPLPPDTVLQIWKALKPFDFKATYGVMAKISNVFEKPGQTLSLKERVLQSAKIAVKAMGYSEHSIFAEQL</sequence>
<protein>
    <recommendedName>
        <fullName evidence="1">Metallo-beta-lactamase domain-containing protein</fullName>
    </recommendedName>
</protein>
<proteinExistence type="predicted"/>
<dbReference type="InterPro" id="IPR036866">
    <property type="entry name" value="RibonucZ/Hydroxyglut_hydro"/>
</dbReference>
<dbReference type="SMART" id="SM00849">
    <property type="entry name" value="Lactamase_B"/>
    <property type="match status" value="1"/>
</dbReference>
<feature type="domain" description="Metallo-beta-lactamase" evidence="1">
    <location>
        <begin position="100"/>
        <end position="269"/>
    </location>
</feature>
<dbReference type="PANTHER" id="PTHR36839:SF1">
    <property type="entry name" value="METALLO-BETA-LACTAMASE FAMILY PROTEIN (AFU_ORTHOLOGUE AFUA_5G12770)"/>
    <property type="match status" value="1"/>
</dbReference>
<dbReference type="AlphaFoldDB" id="A0AAN6F270"/>
<reference evidence="2" key="1">
    <citation type="submission" date="2023-01" db="EMBL/GenBank/DDBJ databases">
        <title>Exophiala dermititidis isolated from Cystic Fibrosis Patient.</title>
        <authorList>
            <person name="Kurbessoian T."/>
            <person name="Crocker A."/>
            <person name="Murante D."/>
            <person name="Hogan D.A."/>
            <person name="Stajich J.E."/>
        </authorList>
    </citation>
    <scope>NUCLEOTIDE SEQUENCE</scope>
    <source>
        <strain evidence="2">Ex8</strain>
    </source>
</reference>
<dbReference type="EMBL" id="JAJGCB010000001">
    <property type="protein sequence ID" value="KAJ8996185.1"/>
    <property type="molecule type" value="Genomic_DNA"/>
</dbReference>
<accession>A0AAN6F270</accession>
<dbReference type="Proteomes" id="UP001161757">
    <property type="component" value="Unassembled WGS sequence"/>
</dbReference>
<dbReference type="InterPro" id="IPR001279">
    <property type="entry name" value="Metallo-B-lactamas"/>
</dbReference>